<dbReference type="Gene3D" id="2.180.10.10">
    <property type="entry name" value="RHS repeat-associated core"/>
    <property type="match status" value="1"/>
</dbReference>
<keyword evidence="4" id="KW-1185">Reference proteome</keyword>
<feature type="domain" description="Teneurin-like YD-shell" evidence="2">
    <location>
        <begin position="4"/>
        <end position="205"/>
    </location>
</feature>
<keyword evidence="3" id="KW-0378">Hydrolase</keyword>
<evidence type="ECO:0000313" key="3">
    <source>
        <dbReference type="EMBL" id="CAB0151896.1"/>
    </source>
</evidence>
<evidence type="ECO:0000313" key="4">
    <source>
        <dbReference type="Proteomes" id="UP000481517"/>
    </source>
</evidence>
<evidence type="ECO:0000259" key="2">
    <source>
        <dbReference type="Pfam" id="PF25023"/>
    </source>
</evidence>
<dbReference type="EMBL" id="CADCXY010000007">
    <property type="protein sequence ID" value="CAB0151896.1"/>
    <property type="molecule type" value="Genomic_DNA"/>
</dbReference>
<dbReference type="InterPro" id="IPR056823">
    <property type="entry name" value="TEN-like_YD-shell"/>
</dbReference>
<evidence type="ECO:0000256" key="1">
    <source>
        <dbReference type="ARBA" id="ARBA00022737"/>
    </source>
</evidence>
<dbReference type="AlphaFoldDB" id="A0A6S6WQU8"/>
<dbReference type="NCBIfam" id="TIGR01643">
    <property type="entry name" value="YD_repeat_2x"/>
    <property type="match status" value="1"/>
</dbReference>
<dbReference type="InterPro" id="IPR006530">
    <property type="entry name" value="YD"/>
</dbReference>
<dbReference type="GO" id="GO:0016787">
    <property type="term" value="F:hydrolase activity"/>
    <property type="evidence" value="ECO:0007669"/>
    <property type="project" value="UniProtKB-KW"/>
</dbReference>
<dbReference type="PANTHER" id="PTHR32305">
    <property type="match status" value="1"/>
</dbReference>
<organism evidence="3 4">
    <name type="scientific">Pseudidiomarina piscicola</name>
    <dbReference type="NCBI Taxonomy" id="2614830"/>
    <lineage>
        <taxon>Bacteria</taxon>
        <taxon>Pseudomonadati</taxon>
        <taxon>Pseudomonadota</taxon>
        <taxon>Gammaproteobacteria</taxon>
        <taxon>Alteromonadales</taxon>
        <taxon>Idiomarinaceae</taxon>
        <taxon>Pseudidiomarina</taxon>
    </lineage>
</organism>
<proteinExistence type="predicted"/>
<dbReference type="Pfam" id="PF25023">
    <property type="entry name" value="TEN_YD-shell"/>
    <property type="match status" value="1"/>
</dbReference>
<gene>
    <name evidence="3" type="primary">wapA_5</name>
    <name evidence="3" type="ORF">PSI9734_02257</name>
</gene>
<dbReference type="Proteomes" id="UP000481517">
    <property type="component" value="Unassembled WGS sequence"/>
</dbReference>
<protein>
    <submittedName>
        <fullName evidence="3">tRNA3(Ser)-specific nuclease WapA</fullName>
        <ecNumber evidence="3">3.1.-.-</ecNumber>
    </submittedName>
</protein>
<dbReference type="InterPro" id="IPR050708">
    <property type="entry name" value="T6SS_VgrG/RHS"/>
</dbReference>
<keyword evidence="1" id="KW-0677">Repeat</keyword>
<dbReference type="EC" id="3.1.-.-" evidence="3"/>
<name>A0A6S6WQU8_9GAMM</name>
<sequence>MNNLNQYTQVTVDGAPEYASYTSAGNLTGFDGWSYVYDAHNRLVTANGPDDSVAFSYDATGRLTRTVHNGESIDYLYDGDELVAEYHSNGTLLRRFIHGLGNDDPVIRYEGAGVNARRYLLADERGSIIAEMTANGGLLQAHQYDAYGNPKNSSDARFRFTGQILIPGTELYYYKARVYHPRLGRFMQTDPIGYKDGMNWYAYVRNDPVNMIDPSGEKSFLVSRPLSKQQAVESHPGGFWPNHNFIVIYAEYPGDKNATVISFGKNESGNMGRVYGEVQEADKNHWFSLSDAETGASYRQINASDSSVEYLATSLVEDNEYNYIPEWQGGANSNTGAGAVAQNADGGAPFVNNGIPQPGSKVTNRVTFKNKVTCTGTRIKKASC</sequence>
<reference evidence="3 4" key="1">
    <citation type="submission" date="2020-02" db="EMBL/GenBank/DDBJ databases">
        <authorList>
            <person name="Rodrigo-Torres L."/>
            <person name="Arahal R. D."/>
            <person name="Lucena T."/>
        </authorList>
    </citation>
    <scope>NUCLEOTIDE SEQUENCE [LARGE SCALE GENOMIC DNA]</scope>
    <source>
        <strain evidence="3 4">CECT 9734</strain>
    </source>
</reference>
<dbReference type="InterPro" id="IPR022385">
    <property type="entry name" value="Rhs_assc_core"/>
</dbReference>
<accession>A0A6S6WQU8</accession>
<dbReference type="PANTHER" id="PTHR32305:SF15">
    <property type="entry name" value="PROTEIN RHSA-RELATED"/>
    <property type="match status" value="1"/>
</dbReference>
<dbReference type="NCBIfam" id="TIGR03696">
    <property type="entry name" value="Rhs_assc_core"/>
    <property type="match status" value="1"/>
</dbReference>